<dbReference type="SUPFAM" id="SSF53795">
    <property type="entry name" value="PEP carboxykinase-like"/>
    <property type="match status" value="1"/>
</dbReference>
<evidence type="ECO:0000256" key="1">
    <source>
        <dbReference type="ARBA" id="ARBA00001936"/>
    </source>
</evidence>
<dbReference type="InterPro" id="IPR008209">
    <property type="entry name" value="PEP_carboxykinase_GTP"/>
</dbReference>
<dbReference type="GO" id="GO:0005829">
    <property type="term" value="C:cytosol"/>
    <property type="evidence" value="ECO:0007669"/>
    <property type="project" value="TreeGrafter"/>
</dbReference>
<dbReference type="GO" id="GO:0042594">
    <property type="term" value="P:response to starvation"/>
    <property type="evidence" value="ECO:0007669"/>
    <property type="project" value="TreeGrafter"/>
</dbReference>
<feature type="domain" description="Phosphoenolpyruvate carboxykinase C-terminal P-loop" evidence="11">
    <location>
        <begin position="348"/>
        <end position="473"/>
    </location>
</feature>
<evidence type="ECO:0000256" key="4">
    <source>
        <dbReference type="ARBA" id="ARBA00022723"/>
    </source>
</evidence>
<evidence type="ECO:0000313" key="13">
    <source>
        <dbReference type="EMBL" id="KAK8770871.1"/>
    </source>
</evidence>
<dbReference type="InterPro" id="IPR008210">
    <property type="entry name" value="PEP_carboxykinase_N"/>
</dbReference>
<evidence type="ECO:0000256" key="9">
    <source>
        <dbReference type="ARBA" id="ARBA00023239"/>
    </source>
</evidence>
<dbReference type="GO" id="GO:0005525">
    <property type="term" value="F:GTP binding"/>
    <property type="evidence" value="ECO:0007669"/>
    <property type="project" value="UniProtKB-KW"/>
</dbReference>
<comment type="similarity">
    <text evidence="2">Belongs to the phosphoenolpyruvate carboxykinase [GTP] family.</text>
</comment>
<evidence type="ECO:0000259" key="12">
    <source>
        <dbReference type="Pfam" id="PF17297"/>
    </source>
</evidence>
<dbReference type="Pfam" id="PF00821">
    <property type="entry name" value="PEPCK_GTP"/>
    <property type="match status" value="1"/>
</dbReference>
<dbReference type="Gene3D" id="3.90.228.20">
    <property type="match status" value="1"/>
</dbReference>
<proteinExistence type="inferred from homology"/>
<dbReference type="EMBL" id="JARKHS020020453">
    <property type="protein sequence ID" value="KAK8770871.1"/>
    <property type="molecule type" value="Genomic_DNA"/>
</dbReference>
<keyword evidence="5" id="KW-0547">Nucleotide-binding</keyword>
<keyword evidence="14" id="KW-1185">Reference proteome</keyword>
<sequence>MTGQRKQGFAVEPGERRDLNILVRIVLLGGSTYKSGFFRQLVKCMVFFAAGPRGEHQGVPKYRTGRWSLAFLRAVVDTIEHRKQGVEPDERGVTKIQAHNVELAGAPIWGGFFHFLLKFITCESQAVAAAERDTSRPPTAPAESAPSSPPEHKPAAPVDEDWLFKPPAVWKGHDVTDLPKKVRHFVEEQRRLCQPASVYVCDGSSEENEAIIAFMIKLGLAVPLKKHTNCMCPVESPLSRLGVQVTDSPYVVASMRIMTRMGAKPLAATKDKEFVKCVHSMGRPLPLKEPLVSNWPCNPEKTIISHIPHDNEIVSFGSGYGGNSLLAKKCFALRIGCNLGRREGWLAEHMLTNTIFTNVAETSDGDVWWEGLDLPPPDVTIKSWKNEPNWKPGDKSKTAAHPNARFCTPAGQCPIIDPAWEDPKGVPVSAIIFGGRRPEGVPLVFEAFNWNHGVFLGACMRSETTAAAEHKGKRSFSFF</sequence>
<dbReference type="InterPro" id="IPR035077">
    <property type="entry name" value="PEP_carboxykinase_GTP_C"/>
</dbReference>
<dbReference type="AlphaFoldDB" id="A0AAQ4E811"/>
<feature type="domain" description="Phosphoenolpyruvate carboxykinase GTP-utilising N-terminal" evidence="12">
    <location>
        <begin position="230"/>
        <end position="341"/>
    </location>
</feature>
<dbReference type="GO" id="GO:0006094">
    <property type="term" value="P:gluconeogenesis"/>
    <property type="evidence" value="ECO:0007669"/>
    <property type="project" value="InterPro"/>
</dbReference>
<organism evidence="13 14">
    <name type="scientific">Amblyomma americanum</name>
    <name type="common">Lone star tick</name>
    <dbReference type="NCBI Taxonomy" id="6943"/>
    <lineage>
        <taxon>Eukaryota</taxon>
        <taxon>Metazoa</taxon>
        <taxon>Ecdysozoa</taxon>
        <taxon>Arthropoda</taxon>
        <taxon>Chelicerata</taxon>
        <taxon>Arachnida</taxon>
        <taxon>Acari</taxon>
        <taxon>Parasitiformes</taxon>
        <taxon>Ixodida</taxon>
        <taxon>Ixodoidea</taxon>
        <taxon>Ixodidae</taxon>
        <taxon>Amblyomminae</taxon>
        <taxon>Amblyomma</taxon>
    </lineage>
</organism>
<evidence type="ECO:0000256" key="10">
    <source>
        <dbReference type="SAM" id="MobiDB-lite"/>
    </source>
</evidence>
<evidence type="ECO:0000259" key="11">
    <source>
        <dbReference type="Pfam" id="PF00821"/>
    </source>
</evidence>
<keyword evidence="8" id="KW-0464">Manganese</keyword>
<keyword evidence="7" id="KW-0342">GTP-binding</keyword>
<evidence type="ECO:0000256" key="6">
    <source>
        <dbReference type="ARBA" id="ARBA00022793"/>
    </source>
</evidence>
<dbReference type="EC" id="4.1.1.32" evidence="3"/>
<dbReference type="InterPro" id="IPR013035">
    <property type="entry name" value="PEP_carboxykinase_C"/>
</dbReference>
<comment type="cofactor">
    <cofactor evidence="1">
        <name>Mn(2+)</name>
        <dbReference type="ChEBI" id="CHEBI:29035"/>
    </cofactor>
</comment>
<protein>
    <recommendedName>
        <fullName evidence="3">phosphoenolpyruvate carboxykinase (GTP)</fullName>
        <ecNumber evidence="3">4.1.1.32</ecNumber>
    </recommendedName>
</protein>
<dbReference type="SUPFAM" id="SSF68923">
    <property type="entry name" value="PEP carboxykinase N-terminal domain"/>
    <property type="match status" value="1"/>
</dbReference>
<dbReference type="GO" id="GO:0046327">
    <property type="term" value="P:glycerol biosynthetic process from pyruvate"/>
    <property type="evidence" value="ECO:0007669"/>
    <property type="project" value="TreeGrafter"/>
</dbReference>
<dbReference type="InterPro" id="IPR035078">
    <property type="entry name" value="PEP_carboxykinase_GTP_N"/>
</dbReference>
<reference evidence="13 14" key="1">
    <citation type="journal article" date="2023" name="Arcadia Sci">
        <title>De novo assembly of a long-read Amblyomma americanum tick genome.</title>
        <authorList>
            <person name="Chou S."/>
            <person name="Poskanzer K.E."/>
            <person name="Rollins M."/>
            <person name="Thuy-Boun P.S."/>
        </authorList>
    </citation>
    <scope>NUCLEOTIDE SEQUENCE [LARGE SCALE GENOMIC DNA]</scope>
    <source>
        <strain evidence="13">F_SG_1</strain>
        <tissue evidence="13">Salivary glands</tissue>
    </source>
</reference>
<dbReference type="Proteomes" id="UP001321473">
    <property type="component" value="Unassembled WGS sequence"/>
</dbReference>
<dbReference type="GO" id="GO:0004613">
    <property type="term" value="F:phosphoenolpyruvate carboxykinase (GTP) activity"/>
    <property type="evidence" value="ECO:0007669"/>
    <property type="project" value="UniProtKB-EC"/>
</dbReference>
<name>A0AAQ4E811_AMBAM</name>
<dbReference type="Pfam" id="PF17297">
    <property type="entry name" value="PEPCK_N"/>
    <property type="match status" value="1"/>
</dbReference>
<comment type="caution">
    <text evidence="13">The sequence shown here is derived from an EMBL/GenBank/DDBJ whole genome shotgun (WGS) entry which is preliminary data.</text>
</comment>
<evidence type="ECO:0000256" key="8">
    <source>
        <dbReference type="ARBA" id="ARBA00023211"/>
    </source>
</evidence>
<evidence type="ECO:0000256" key="2">
    <source>
        <dbReference type="ARBA" id="ARBA00005796"/>
    </source>
</evidence>
<dbReference type="Gene3D" id="2.170.8.10">
    <property type="entry name" value="Phosphoenolpyruvate Carboxykinase, domain 2"/>
    <property type="match status" value="1"/>
</dbReference>
<dbReference type="PANTHER" id="PTHR11561:SF0">
    <property type="entry name" value="PHOSPHOENOLPYRUVATE CARBOXYKINASE [GTP]-RELATED"/>
    <property type="match status" value="1"/>
</dbReference>
<feature type="region of interest" description="Disordered" evidence="10">
    <location>
        <begin position="130"/>
        <end position="158"/>
    </location>
</feature>
<evidence type="ECO:0000256" key="3">
    <source>
        <dbReference type="ARBA" id="ARBA00012306"/>
    </source>
</evidence>
<keyword evidence="4" id="KW-0479">Metal-binding</keyword>
<evidence type="ECO:0000313" key="14">
    <source>
        <dbReference type="Proteomes" id="UP001321473"/>
    </source>
</evidence>
<dbReference type="GO" id="GO:0033993">
    <property type="term" value="P:response to lipid"/>
    <property type="evidence" value="ECO:0007669"/>
    <property type="project" value="TreeGrafter"/>
</dbReference>
<dbReference type="GO" id="GO:0006107">
    <property type="term" value="P:oxaloacetate metabolic process"/>
    <property type="evidence" value="ECO:0007669"/>
    <property type="project" value="TreeGrafter"/>
</dbReference>
<dbReference type="GO" id="GO:0019543">
    <property type="term" value="P:propionate catabolic process"/>
    <property type="evidence" value="ECO:0007669"/>
    <property type="project" value="TreeGrafter"/>
</dbReference>
<gene>
    <name evidence="13" type="ORF">V5799_025884</name>
</gene>
<dbReference type="GO" id="GO:0030145">
    <property type="term" value="F:manganese ion binding"/>
    <property type="evidence" value="ECO:0007669"/>
    <property type="project" value="TreeGrafter"/>
</dbReference>
<evidence type="ECO:0000256" key="5">
    <source>
        <dbReference type="ARBA" id="ARBA00022741"/>
    </source>
</evidence>
<dbReference type="PANTHER" id="PTHR11561">
    <property type="entry name" value="PHOSPHOENOLPYRUVATE CARBOXYKINASE"/>
    <property type="match status" value="1"/>
</dbReference>
<keyword evidence="6" id="KW-0210">Decarboxylase</keyword>
<keyword evidence="9" id="KW-0456">Lyase</keyword>
<accession>A0AAQ4E811</accession>
<dbReference type="Gene3D" id="3.40.449.10">
    <property type="entry name" value="Phosphoenolpyruvate Carboxykinase, domain 1"/>
    <property type="match status" value="2"/>
</dbReference>
<dbReference type="GO" id="GO:0071333">
    <property type="term" value="P:cellular response to glucose stimulus"/>
    <property type="evidence" value="ECO:0007669"/>
    <property type="project" value="TreeGrafter"/>
</dbReference>
<evidence type="ECO:0000256" key="7">
    <source>
        <dbReference type="ARBA" id="ARBA00023134"/>
    </source>
</evidence>